<proteinExistence type="predicted"/>
<evidence type="ECO:0000256" key="7">
    <source>
        <dbReference type="SAM" id="MobiDB-lite"/>
    </source>
</evidence>
<dbReference type="PROSITE" id="PS00107">
    <property type="entry name" value="PROTEIN_KINASE_ATP"/>
    <property type="match status" value="1"/>
</dbReference>
<evidence type="ECO:0000256" key="1">
    <source>
        <dbReference type="ARBA" id="ARBA00022527"/>
    </source>
</evidence>
<keyword evidence="4" id="KW-0418">Kinase</keyword>
<dbReference type="PANTHER" id="PTHR24346:SF82">
    <property type="entry name" value="KP78A-RELATED"/>
    <property type="match status" value="1"/>
</dbReference>
<dbReference type="Proteomes" id="UP001255856">
    <property type="component" value="Unassembled WGS sequence"/>
</dbReference>
<dbReference type="InterPro" id="IPR017441">
    <property type="entry name" value="Protein_kinase_ATP_BS"/>
</dbReference>
<dbReference type="SMART" id="SM00220">
    <property type="entry name" value="S_TKc"/>
    <property type="match status" value="1"/>
</dbReference>
<evidence type="ECO:0000256" key="5">
    <source>
        <dbReference type="ARBA" id="ARBA00022840"/>
    </source>
</evidence>
<feature type="domain" description="Protein kinase" evidence="8">
    <location>
        <begin position="71"/>
        <end position="353"/>
    </location>
</feature>
<dbReference type="Gene3D" id="1.10.510.10">
    <property type="entry name" value="Transferase(Phosphotransferase) domain 1"/>
    <property type="match status" value="1"/>
</dbReference>
<keyword evidence="5 6" id="KW-0067">ATP-binding</keyword>
<dbReference type="GO" id="GO:0005737">
    <property type="term" value="C:cytoplasm"/>
    <property type="evidence" value="ECO:0007669"/>
    <property type="project" value="TreeGrafter"/>
</dbReference>
<evidence type="ECO:0000313" key="9">
    <source>
        <dbReference type="EMBL" id="KAK2077689.1"/>
    </source>
</evidence>
<protein>
    <recommendedName>
        <fullName evidence="8">Protein kinase domain-containing protein</fullName>
    </recommendedName>
</protein>
<feature type="compositionally biased region" description="Low complexity" evidence="7">
    <location>
        <begin position="520"/>
        <end position="541"/>
    </location>
</feature>
<dbReference type="InterPro" id="IPR011009">
    <property type="entry name" value="Kinase-like_dom_sf"/>
</dbReference>
<feature type="region of interest" description="Disordered" evidence="7">
    <location>
        <begin position="454"/>
        <end position="549"/>
    </location>
</feature>
<gene>
    <name evidence="9" type="ORF">QBZ16_004535</name>
</gene>
<comment type="caution">
    <text evidence="9">The sequence shown here is derived from an EMBL/GenBank/DDBJ whole genome shotgun (WGS) entry which is preliminary data.</text>
</comment>
<keyword evidence="2" id="KW-0808">Transferase</keyword>
<evidence type="ECO:0000256" key="4">
    <source>
        <dbReference type="ARBA" id="ARBA00022777"/>
    </source>
</evidence>
<keyword evidence="3 6" id="KW-0547">Nucleotide-binding</keyword>
<evidence type="ECO:0000313" key="10">
    <source>
        <dbReference type="Proteomes" id="UP001255856"/>
    </source>
</evidence>
<sequence>MGVSQSAASGGLVTARKDAPAINGEIPLHKVPSHEFFHRKSQELSMAHLVRHPRIHAFDNSEGRFGLESGYEAIKLLGRGGTGQTWLCVERRSGRKVALKLQQRPLPKHTLDLTYNEIVIQAEVGWGSPHMCTLREVVLTPSHLALVLDYESGGSLAEYVAAQIPKVSRLELCVEEEEARFMYRQLIAGVEYLHSLHVAHRDIKLDNSLLGGDRPPRVKLCDFQFAKYWGKPEYARMTTHLGTAVYMAPEVITNRQNHRSYNPVEADVWACGIWLVALLVGAFPFDNRPGVDDRTAEMQILHQEMSGSWHDSKFVKPYIGHLSAGCMDLLDRTLAVDPRKRISLHEIARHPWLAAPLRAPYDAAWEACVAEQKAARERMAKLPHDPEAVMARNGRVFALVQEAGRPGGDGASHDRLAALPALPMVDPESMPHALRIDMRPEAVCARGHSARVQSLLDGPEDAEEAALEAAVPPSKFRDTAPRPAAAPKEPDAPVPNGAGAEREDVLAETPAEGTQADVVTKTAAEATPATPEQPPVAGDTPAAPPPGTQ</sequence>
<dbReference type="SUPFAM" id="SSF56112">
    <property type="entry name" value="Protein kinase-like (PK-like)"/>
    <property type="match status" value="1"/>
</dbReference>
<accession>A0AAD9IFY1</accession>
<dbReference type="Pfam" id="PF00069">
    <property type="entry name" value="Pkinase"/>
    <property type="match status" value="1"/>
</dbReference>
<evidence type="ECO:0000259" key="8">
    <source>
        <dbReference type="PROSITE" id="PS50011"/>
    </source>
</evidence>
<evidence type="ECO:0000256" key="3">
    <source>
        <dbReference type="ARBA" id="ARBA00022741"/>
    </source>
</evidence>
<dbReference type="AlphaFoldDB" id="A0AAD9IFY1"/>
<reference evidence="9" key="1">
    <citation type="submission" date="2021-01" db="EMBL/GenBank/DDBJ databases">
        <authorList>
            <person name="Eckstrom K.M.E."/>
        </authorList>
    </citation>
    <scope>NUCLEOTIDE SEQUENCE</scope>
    <source>
        <strain evidence="9">UVCC 0001</strain>
    </source>
</reference>
<dbReference type="GO" id="GO:0004674">
    <property type="term" value="F:protein serine/threonine kinase activity"/>
    <property type="evidence" value="ECO:0007669"/>
    <property type="project" value="UniProtKB-KW"/>
</dbReference>
<dbReference type="PROSITE" id="PS50011">
    <property type="entry name" value="PROTEIN_KINASE_DOM"/>
    <property type="match status" value="1"/>
</dbReference>
<dbReference type="EMBL" id="JASFZW010000006">
    <property type="protein sequence ID" value="KAK2077689.1"/>
    <property type="molecule type" value="Genomic_DNA"/>
</dbReference>
<organism evidence="9 10">
    <name type="scientific">Prototheca wickerhamii</name>
    <dbReference type="NCBI Taxonomy" id="3111"/>
    <lineage>
        <taxon>Eukaryota</taxon>
        <taxon>Viridiplantae</taxon>
        <taxon>Chlorophyta</taxon>
        <taxon>core chlorophytes</taxon>
        <taxon>Trebouxiophyceae</taxon>
        <taxon>Chlorellales</taxon>
        <taxon>Chlorellaceae</taxon>
        <taxon>Prototheca</taxon>
    </lineage>
</organism>
<feature type="binding site" evidence="6">
    <location>
        <position position="100"/>
    </location>
    <ligand>
        <name>ATP</name>
        <dbReference type="ChEBI" id="CHEBI:30616"/>
    </ligand>
</feature>
<dbReference type="PANTHER" id="PTHR24346">
    <property type="entry name" value="MAP/MICROTUBULE AFFINITY-REGULATING KINASE"/>
    <property type="match status" value="1"/>
</dbReference>
<dbReference type="GO" id="GO:0005524">
    <property type="term" value="F:ATP binding"/>
    <property type="evidence" value="ECO:0007669"/>
    <property type="project" value="UniProtKB-UniRule"/>
</dbReference>
<dbReference type="FunFam" id="1.10.510.10:FF:000571">
    <property type="entry name" value="Maternal embryonic leucine zipper kinase"/>
    <property type="match status" value="1"/>
</dbReference>
<evidence type="ECO:0000256" key="2">
    <source>
        <dbReference type="ARBA" id="ARBA00022679"/>
    </source>
</evidence>
<evidence type="ECO:0000256" key="6">
    <source>
        <dbReference type="PROSITE-ProRule" id="PRU10141"/>
    </source>
</evidence>
<keyword evidence="1" id="KW-0723">Serine/threonine-protein kinase</keyword>
<dbReference type="InterPro" id="IPR000719">
    <property type="entry name" value="Prot_kinase_dom"/>
</dbReference>
<keyword evidence="10" id="KW-1185">Reference proteome</keyword>
<name>A0AAD9IFY1_PROWI</name>
<dbReference type="GO" id="GO:0035556">
    <property type="term" value="P:intracellular signal transduction"/>
    <property type="evidence" value="ECO:0007669"/>
    <property type="project" value="TreeGrafter"/>
</dbReference>